<name>A0A9D2BPQ3_9BACT</name>
<dbReference type="InterPro" id="IPR005025">
    <property type="entry name" value="FMN_Rdtase-like_dom"/>
</dbReference>
<feature type="domain" description="NADPH-dependent FMN reductase-like" evidence="3">
    <location>
        <begin position="2"/>
        <end position="106"/>
    </location>
</feature>
<dbReference type="SUPFAM" id="SSF52218">
    <property type="entry name" value="Flavoproteins"/>
    <property type="match status" value="1"/>
</dbReference>
<dbReference type="GO" id="GO:0016491">
    <property type="term" value="F:oxidoreductase activity"/>
    <property type="evidence" value="ECO:0007669"/>
    <property type="project" value="InterPro"/>
</dbReference>
<keyword evidence="1" id="KW-0285">Flavoprotein</keyword>
<proteinExistence type="predicted"/>
<organism evidence="4 5">
    <name type="scientific">Candidatus Parabacteroides intestinigallinarum</name>
    <dbReference type="NCBI Taxonomy" id="2838722"/>
    <lineage>
        <taxon>Bacteria</taxon>
        <taxon>Pseudomonadati</taxon>
        <taxon>Bacteroidota</taxon>
        <taxon>Bacteroidia</taxon>
        <taxon>Bacteroidales</taxon>
        <taxon>Tannerellaceae</taxon>
        <taxon>Parabacteroides</taxon>
    </lineage>
</organism>
<gene>
    <name evidence="4" type="ORF">H9848_01740</name>
</gene>
<dbReference type="Gene3D" id="3.40.50.360">
    <property type="match status" value="1"/>
</dbReference>
<protein>
    <submittedName>
        <fullName evidence="4">Flavodoxin family protein</fullName>
    </submittedName>
</protein>
<dbReference type="AlphaFoldDB" id="A0A9D2BPQ3"/>
<dbReference type="EMBL" id="DXEN01000010">
    <property type="protein sequence ID" value="HIX85316.1"/>
    <property type="molecule type" value="Genomic_DNA"/>
</dbReference>
<evidence type="ECO:0000313" key="4">
    <source>
        <dbReference type="EMBL" id="HIX85316.1"/>
    </source>
</evidence>
<dbReference type="InterPro" id="IPR029039">
    <property type="entry name" value="Flavoprotein-like_sf"/>
</dbReference>
<dbReference type="Proteomes" id="UP000823847">
    <property type="component" value="Unassembled WGS sequence"/>
</dbReference>
<dbReference type="Pfam" id="PF03358">
    <property type="entry name" value="FMN_red"/>
    <property type="match status" value="1"/>
</dbReference>
<reference evidence="4" key="2">
    <citation type="submission" date="2021-04" db="EMBL/GenBank/DDBJ databases">
        <authorList>
            <person name="Gilroy R."/>
        </authorList>
    </citation>
    <scope>NUCLEOTIDE SEQUENCE</scope>
    <source>
        <strain evidence="4">ChiHecec2B26-12326</strain>
    </source>
</reference>
<keyword evidence="2" id="KW-0288">FMN</keyword>
<evidence type="ECO:0000256" key="1">
    <source>
        <dbReference type="ARBA" id="ARBA00022630"/>
    </source>
</evidence>
<dbReference type="InterPro" id="IPR051796">
    <property type="entry name" value="ISF_SsuE-like"/>
</dbReference>
<evidence type="ECO:0000256" key="2">
    <source>
        <dbReference type="ARBA" id="ARBA00022643"/>
    </source>
</evidence>
<sequence>MMDVLVITSSLRPGSNSDALADAFARGAREAGHTVETISLKGKEIRFCKGCLICQRTQRCVIVDDVPAIVSKMHDADVIVFATPIYYYEMSGQLKTLLDRANPLYTTDYHFRDIYVLTSAAEDEAEVPERAVAGVGGWIDCFEKARLAGSVFAGGVNEAGEIKEHPALAAAFEMGKGV</sequence>
<evidence type="ECO:0000313" key="5">
    <source>
        <dbReference type="Proteomes" id="UP000823847"/>
    </source>
</evidence>
<reference evidence="4" key="1">
    <citation type="journal article" date="2021" name="PeerJ">
        <title>Extensive microbial diversity within the chicken gut microbiome revealed by metagenomics and culture.</title>
        <authorList>
            <person name="Gilroy R."/>
            <person name="Ravi A."/>
            <person name="Getino M."/>
            <person name="Pursley I."/>
            <person name="Horton D.L."/>
            <person name="Alikhan N.F."/>
            <person name="Baker D."/>
            <person name="Gharbi K."/>
            <person name="Hall N."/>
            <person name="Watson M."/>
            <person name="Adriaenssens E.M."/>
            <person name="Foster-Nyarko E."/>
            <person name="Jarju S."/>
            <person name="Secka A."/>
            <person name="Antonio M."/>
            <person name="Oren A."/>
            <person name="Chaudhuri R.R."/>
            <person name="La Ragione R."/>
            <person name="Hildebrand F."/>
            <person name="Pallen M.J."/>
        </authorList>
    </citation>
    <scope>NUCLEOTIDE SEQUENCE</scope>
    <source>
        <strain evidence="4">ChiHecec2B26-12326</strain>
    </source>
</reference>
<dbReference type="PANTHER" id="PTHR43278:SF2">
    <property type="entry name" value="IRON-SULFUR FLAVOPROTEIN"/>
    <property type="match status" value="1"/>
</dbReference>
<dbReference type="PANTHER" id="PTHR43278">
    <property type="entry name" value="NAD(P)H-DEPENDENT FMN-CONTAINING OXIDOREDUCTASE YWQN-RELATED"/>
    <property type="match status" value="1"/>
</dbReference>
<comment type="caution">
    <text evidence="4">The sequence shown here is derived from an EMBL/GenBank/DDBJ whole genome shotgun (WGS) entry which is preliminary data.</text>
</comment>
<accession>A0A9D2BPQ3</accession>
<evidence type="ECO:0000259" key="3">
    <source>
        <dbReference type="Pfam" id="PF03358"/>
    </source>
</evidence>